<reference evidence="1" key="1">
    <citation type="submission" date="2009-01" db="EMBL/GenBank/DDBJ databases">
        <title>Complete sequence of Anaeromyxobacter dehalogenans 2CP-1.</title>
        <authorList>
            <consortium name="US DOE Joint Genome Institute"/>
            <person name="Lucas S."/>
            <person name="Copeland A."/>
            <person name="Lapidus A."/>
            <person name="Glavina del Rio T."/>
            <person name="Dalin E."/>
            <person name="Tice H."/>
            <person name="Bruce D."/>
            <person name="Goodwin L."/>
            <person name="Pitluck S."/>
            <person name="Saunders E."/>
            <person name="Brettin T."/>
            <person name="Detter J.C."/>
            <person name="Han C."/>
            <person name="Larimer F."/>
            <person name="Land M."/>
            <person name="Hauser L."/>
            <person name="Kyrpides N."/>
            <person name="Ovchinnikova G."/>
            <person name="Beliaev A.S."/>
            <person name="Richardson P."/>
        </authorList>
    </citation>
    <scope>NUCLEOTIDE SEQUENCE</scope>
    <source>
        <strain evidence="1">2CP-1</strain>
    </source>
</reference>
<proteinExistence type="predicted"/>
<evidence type="ECO:0000313" key="2">
    <source>
        <dbReference type="Proteomes" id="UP000007089"/>
    </source>
</evidence>
<dbReference type="KEGG" id="acp:A2cp1_4243"/>
<organism evidence="1 2">
    <name type="scientific">Anaeromyxobacter dehalogenans (strain ATCC BAA-258 / DSM 21875 / 2CP-1)</name>
    <dbReference type="NCBI Taxonomy" id="455488"/>
    <lineage>
        <taxon>Bacteria</taxon>
        <taxon>Pseudomonadati</taxon>
        <taxon>Myxococcota</taxon>
        <taxon>Myxococcia</taxon>
        <taxon>Myxococcales</taxon>
        <taxon>Cystobacterineae</taxon>
        <taxon>Anaeromyxobacteraceae</taxon>
        <taxon>Anaeromyxobacter</taxon>
    </lineage>
</organism>
<protein>
    <submittedName>
        <fullName evidence="1">Uncharacterized protein</fullName>
    </submittedName>
</protein>
<keyword evidence="2" id="KW-1185">Reference proteome</keyword>
<accession>B8JAR1</accession>
<gene>
    <name evidence="1" type="ordered locus">A2cp1_4243</name>
</gene>
<sequence length="64" mass="7296">MNRKARRRMKHLAPRRMVTTLGDLISAAYEAVPGIGDKKLERALRLLTESPLARQMTPHVEFVP</sequence>
<name>B8JAR1_ANAD2</name>
<dbReference type="Proteomes" id="UP000007089">
    <property type="component" value="Chromosome"/>
</dbReference>
<dbReference type="EMBL" id="CP001359">
    <property type="protein sequence ID" value="ACL67560.1"/>
    <property type="molecule type" value="Genomic_DNA"/>
</dbReference>
<dbReference type="HOGENOM" id="CLU_2857830_0_0_7"/>
<dbReference type="RefSeq" id="WP_012528174.1">
    <property type="nucleotide sequence ID" value="NC_011891.1"/>
</dbReference>
<evidence type="ECO:0000313" key="1">
    <source>
        <dbReference type="EMBL" id="ACL67560.1"/>
    </source>
</evidence>
<dbReference type="AlphaFoldDB" id="B8JAR1"/>